<proteinExistence type="predicted"/>
<name>A0A941FMN5_9BACI</name>
<evidence type="ECO:0000313" key="2">
    <source>
        <dbReference type="Proteomes" id="UP000680045"/>
    </source>
</evidence>
<comment type="caution">
    <text evidence="1">The sequence shown here is derived from an EMBL/GenBank/DDBJ whole genome shotgun (WGS) entry which is preliminary data.</text>
</comment>
<dbReference type="Proteomes" id="UP000680045">
    <property type="component" value="Unassembled WGS sequence"/>
</dbReference>
<accession>A0A941FMN5</accession>
<reference evidence="1" key="1">
    <citation type="submission" date="2021-04" db="EMBL/GenBank/DDBJ databases">
        <title>Whole genome sequencing of Enterococci isolates from hospitalized patients.</title>
        <authorList>
            <person name="Ogoti B.M."/>
            <person name="Onyambu F.G."/>
        </authorList>
    </citation>
    <scope>NUCLEOTIDE SEQUENCE</scope>
    <source>
        <strain evidence="1">242</strain>
    </source>
</reference>
<sequence>MLELLSKHVATLLENARLYHREKDHKHRLQFLLDSQQSLVKETVEVDNFDGITTILGGLFRSSVILFDRFMRALSFTDYEHEDSPLYIGQLAERAREELSNQKGNELITMQDPNNADYNFSLWTVSGGGNLFGYLAIRRSVVEMDEFDCLTVDLARNICSINLLSKSSS</sequence>
<gene>
    <name evidence="1" type="ORF">KEH51_20670</name>
</gene>
<dbReference type="EMBL" id="JAGTPW010000042">
    <property type="protein sequence ID" value="MBR8645589.1"/>
    <property type="molecule type" value="Genomic_DNA"/>
</dbReference>
<protein>
    <submittedName>
        <fullName evidence="1">Uncharacterized protein</fullName>
    </submittedName>
</protein>
<evidence type="ECO:0000313" key="1">
    <source>
        <dbReference type="EMBL" id="MBR8645589.1"/>
    </source>
</evidence>
<dbReference type="AlphaFoldDB" id="A0A941FMN5"/>
<organism evidence="1 2">
    <name type="scientific">Peribacillus frigoritolerans</name>
    <dbReference type="NCBI Taxonomy" id="450367"/>
    <lineage>
        <taxon>Bacteria</taxon>
        <taxon>Bacillati</taxon>
        <taxon>Bacillota</taxon>
        <taxon>Bacilli</taxon>
        <taxon>Bacillales</taxon>
        <taxon>Bacillaceae</taxon>
        <taxon>Peribacillus</taxon>
    </lineage>
</organism>